<evidence type="ECO:0000259" key="4">
    <source>
        <dbReference type="SMART" id="SM00871"/>
    </source>
</evidence>
<accession>A0A712M5W4</accession>
<dbReference type="Gene3D" id="3.20.80.10">
    <property type="entry name" value="Regulatory factor, effector binding domain"/>
    <property type="match status" value="1"/>
</dbReference>
<dbReference type="InterPro" id="IPR050908">
    <property type="entry name" value="SmbC-like"/>
</dbReference>
<evidence type="ECO:0000256" key="3">
    <source>
        <dbReference type="HAMAP-Rule" id="MF_01896"/>
    </source>
</evidence>
<name>A0A712M5W4_SALTM</name>
<evidence type="ECO:0000256" key="2">
    <source>
        <dbReference type="ARBA" id="ARBA00023016"/>
    </source>
</evidence>
<comment type="subunit">
    <text evidence="3">Interacts with DNA gyrase.</text>
</comment>
<reference evidence="5" key="1">
    <citation type="journal article" date="2018" name="Genome Biol.">
        <title>SKESA: strategic k-mer extension for scrupulous assemblies.</title>
        <authorList>
            <person name="Souvorov A."/>
            <person name="Agarwala R."/>
            <person name="Lipman D.J."/>
        </authorList>
    </citation>
    <scope>NUCLEOTIDE SEQUENCE</scope>
    <source>
        <strain evidence="5">Typhimurium</strain>
    </source>
</reference>
<dbReference type="GO" id="GO:0005737">
    <property type="term" value="C:cytoplasm"/>
    <property type="evidence" value="ECO:0007669"/>
    <property type="project" value="UniProtKB-SubCell"/>
</dbReference>
<keyword evidence="1 3" id="KW-0963">Cytoplasm</keyword>
<dbReference type="Pfam" id="PF06445">
    <property type="entry name" value="GyrI-like"/>
    <property type="match status" value="1"/>
</dbReference>
<proteinExistence type="inferred from homology"/>
<sequence length="170" mass="19628">MDYEIRQEQKRKIAGFHMVGPWEHTVKQGFEQLMTWVDRQRIVPVEWIAVYYDNPDVVPAEKLRCDTVVSVAENFILPDNSEGVIVTAIEGGEYATAVARVEDRDFAKPWERFFDVLEQDSAYQIASAPCFETYLNNGMEDGYWDTGILKCIFRYSGSDRLVSWLKRADG</sequence>
<organism evidence="5">
    <name type="scientific">Salmonella typhimurium</name>
    <dbReference type="NCBI Taxonomy" id="90371"/>
    <lineage>
        <taxon>Bacteria</taxon>
        <taxon>Pseudomonadati</taxon>
        <taxon>Pseudomonadota</taxon>
        <taxon>Gammaproteobacteria</taxon>
        <taxon>Enterobacterales</taxon>
        <taxon>Enterobacteriaceae</taxon>
        <taxon>Salmonella</taxon>
    </lineage>
</organism>
<comment type="function">
    <text evidence="3">Inhibits the supercoiling activity of DNA gyrase. Acts by inhibiting DNA gyrase at an early step, prior to (or at the step of) binding of DNA by the gyrase. It protects cells against toxins that target DNA gyrase, by inhibiting activity of these toxins and reducing the formation of lethal double-strand breaks in the cell.</text>
</comment>
<dbReference type="InterPro" id="IPR024911">
    <property type="entry name" value="SmbC"/>
</dbReference>
<protein>
    <recommendedName>
        <fullName evidence="3">DNA gyrase inhibitor</fullName>
    </recommendedName>
</protein>
<dbReference type="SMART" id="SM00871">
    <property type="entry name" value="AraC_E_bind"/>
    <property type="match status" value="1"/>
</dbReference>
<gene>
    <name evidence="3 5" type="primary">sbmC</name>
    <name evidence="5" type="ORF">G1N61_07840</name>
</gene>
<evidence type="ECO:0000313" key="5">
    <source>
        <dbReference type="EMBL" id="HAD2981100.1"/>
    </source>
</evidence>
<reference evidence="5" key="2">
    <citation type="submission" date="2019-01" db="EMBL/GenBank/DDBJ databases">
        <authorList>
            <consortium name="NCBI Pathogen Detection Project"/>
        </authorList>
    </citation>
    <scope>NUCLEOTIDE SEQUENCE</scope>
    <source>
        <strain evidence="5">Typhimurium</strain>
    </source>
</reference>
<comment type="subcellular location">
    <subcellularLocation>
        <location evidence="3">Cytoplasm</location>
    </subcellularLocation>
</comment>
<dbReference type="InterPro" id="IPR011256">
    <property type="entry name" value="Reg_factor_effector_dom_sf"/>
</dbReference>
<dbReference type="SUPFAM" id="SSF55136">
    <property type="entry name" value="Probable bacterial effector-binding domain"/>
    <property type="match status" value="1"/>
</dbReference>
<evidence type="ECO:0000256" key="1">
    <source>
        <dbReference type="ARBA" id="ARBA00022490"/>
    </source>
</evidence>
<dbReference type="PANTHER" id="PTHR40055:SF2">
    <property type="entry name" value="DNA GYRASE INHIBITOR"/>
    <property type="match status" value="1"/>
</dbReference>
<comment type="similarity">
    <text evidence="3">Belongs to the DNA gyrase inhibitor family.</text>
</comment>
<dbReference type="InterPro" id="IPR029442">
    <property type="entry name" value="GyrI-like"/>
</dbReference>
<keyword evidence="2 3" id="KW-0346">Stress response</keyword>
<dbReference type="EMBL" id="DAAOGR010000004">
    <property type="protein sequence ID" value="HAD2981100.1"/>
    <property type="molecule type" value="Genomic_DNA"/>
</dbReference>
<comment type="caution">
    <text evidence="5">The sequence shown here is derived from an EMBL/GenBank/DDBJ whole genome shotgun (WGS) entry which is preliminary data.</text>
</comment>
<dbReference type="HAMAP" id="MF_01896">
    <property type="entry name" value="DNA_gyrase_inhibitor"/>
    <property type="match status" value="1"/>
</dbReference>
<dbReference type="GO" id="GO:0008657">
    <property type="term" value="F:DNA topoisomerase type II (double strand cut, ATP-hydrolyzing) inhibitor activity"/>
    <property type="evidence" value="ECO:0007669"/>
    <property type="project" value="UniProtKB-UniRule"/>
</dbReference>
<dbReference type="NCBIfam" id="NF007451">
    <property type="entry name" value="PRK10016.1"/>
    <property type="match status" value="1"/>
</dbReference>
<dbReference type="PANTHER" id="PTHR40055">
    <property type="entry name" value="TRANSCRIPTIONAL REGULATOR YGIV-RELATED"/>
    <property type="match status" value="1"/>
</dbReference>
<dbReference type="AlphaFoldDB" id="A0A712M5W4"/>
<dbReference type="InterPro" id="IPR010499">
    <property type="entry name" value="AraC_E-bd"/>
</dbReference>
<feature type="domain" description="AraC effector-binding" evidence="4">
    <location>
        <begin position="1"/>
        <end position="153"/>
    </location>
</feature>